<reference evidence="3" key="1">
    <citation type="journal article" date="2020" name="Fungal Divers.">
        <title>Resolving the Mortierellaceae phylogeny through synthesis of multi-gene phylogenetics and phylogenomics.</title>
        <authorList>
            <person name="Vandepol N."/>
            <person name="Liber J."/>
            <person name="Desiro A."/>
            <person name="Na H."/>
            <person name="Kennedy M."/>
            <person name="Barry K."/>
            <person name="Grigoriev I.V."/>
            <person name="Miller A.N."/>
            <person name="O'Donnell K."/>
            <person name="Stajich J.E."/>
            <person name="Bonito G."/>
        </authorList>
    </citation>
    <scope>NUCLEOTIDE SEQUENCE</scope>
    <source>
        <strain evidence="3">NVP60</strain>
    </source>
</reference>
<keyword evidence="4" id="KW-1185">Reference proteome</keyword>
<proteinExistence type="predicted"/>
<evidence type="ECO:0000256" key="2">
    <source>
        <dbReference type="SAM" id="Phobius"/>
    </source>
</evidence>
<dbReference type="AlphaFoldDB" id="A0A9P6QY88"/>
<sequence>MRELYNILQDTQGQVDRLVGGLKRATLFEKPRTTIHPSHNSNPAWRNTVVSIYVDAEEDYPLQEGNADGRGVDDESSSETTPEADEVLAKHFSDLEKLKQLYFFSMALSVKMNREMMGKATSEYTSTSVQRLYEDCAIHSKVPVEGWPGMERRADQAKDIVQEAPEIVASKAQSALESVKQMNIVQRYVLPPVGYLKQRYVQAPATVKMGLVGFGAMSAIPLGCFFGFMSLVTLGCLIVGGIGFTIVEGGFAMFGSVFLLPALGVSLLVACGVGLVSMVAYACYLMAYAILGMIWGQADTRESQRQVRESKQRAHEGIQRSIG</sequence>
<feature type="transmembrane region" description="Helical" evidence="2">
    <location>
        <begin position="267"/>
        <end position="295"/>
    </location>
</feature>
<feature type="compositionally biased region" description="Acidic residues" evidence="1">
    <location>
        <begin position="74"/>
        <end position="84"/>
    </location>
</feature>
<name>A0A9P6QY88_9FUNG</name>
<accession>A0A9P6QY88</accession>
<keyword evidence="2" id="KW-0472">Membrane</keyword>
<keyword evidence="2" id="KW-1133">Transmembrane helix</keyword>
<evidence type="ECO:0000313" key="4">
    <source>
        <dbReference type="Proteomes" id="UP000823405"/>
    </source>
</evidence>
<comment type="caution">
    <text evidence="3">The sequence shown here is derived from an EMBL/GenBank/DDBJ whole genome shotgun (WGS) entry which is preliminary data.</text>
</comment>
<dbReference type="EMBL" id="JAAAIN010001763">
    <property type="protein sequence ID" value="KAG0300376.1"/>
    <property type="molecule type" value="Genomic_DNA"/>
</dbReference>
<dbReference type="Proteomes" id="UP000823405">
    <property type="component" value="Unassembled WGS sequence"/>
</dbReference>
<gene>
    <name evidence="3" type="ORF">BGZ97_003261</name>
</gene>
<keyword evidence="2" id="KW-0812">Transmembrane</keyword>
<evidence type="ECO:0000256" key="1">
    <source>
        <dbReference type="SAM" id="MobiDB-lite"/>
    </source>
</evidence>
<feature type="transmembrane region" description="Helical" evidence="2">
    <location>
        <begin position="219"/>
        <end position="247"/>
    </location>
</feature>
<evidence type="ECO:0000313" key="3">
    <source>
        <dbReference type="EMBL" id="KAG0300376.1"/>
    </source>
</evidence>
<organism evidence="3 4">
    <name type="scientific">Linnemannia gamsii</name>
    <dbReference type="NCBI Taxonomy" id="64522"/>
    <lineage>
        <taxon>Eukaryota</taxon>
        <taxon>Fungi</taxon>
        <taxon>Fungi incertae sedis</taxon>
        <taxon>Mucoromycota</taxon>
        <taxon>Mortierellomycotina</taxon>
        <taxon>Mortierellomycetes</taxon>
        <taxon>Mortierellales</taxon>
        <taxon>Mortierellaceae</taxon>
        <taxon>Linnemannia</taxon>
    </lineage>
</organism>
<dbReference type="OrthoDB" id="412914at2759"/>
<protein>
    <submittedName>
        <fullName evidence="3">Uncharacterized protein</fullName>
    </submittedName>
</protein>
<dbReference type="Pfam" id="PF16015">
    <property type="entry name" value="Promethin"/>
    <property type="match status" value="1"/>
</dbReference>
<feature type="region of interest" description="Disordered" evidence="1">
    <location>
        <begin position="62"/>
        <end position="84"/>
    </location>
</feature>